<proteinExistence type="predicted"/>
<reference evidence="1" key="1">
    <citation type="submission" date="2021-12" db="EMBL/GenBank/DDBJ databases">
        <authorList>
            <person name="Martin H S."/>
        </authorList>
    </citation>
    <scope>NUCLEOTIDE SEQUENCE</scope>
</reference>
<dbReference type="EMBL" id="OV170222">
    <property type="protein sequence ID" value="CAH0720925.1"/>
    <property type="molecule type" value="Genomic_DNA"/>
</dbReference>
<name>A0A8J9VK07_9NEOP</name>
<accession>A0A8J9VK07</accession>
<dbReference type="AlphaFoldDB" id="A0A8J9VK07"/>
<evidence type="ECO:0000313" key="1">
    <source>
        <dbReference type="EMBL" id="CAH0720925.1"/>
    </source>
</evidence>
<keyword evidence="2" id="KW-1185">Reference proteome</keyword>
<feature type="non-terminal residue" evidence="1">
    <location>
        <position position="81"/>
    </location>
</feature>
<dbReference type="OrthoDB" id="7471328at2759"/>
<sequence>MPPPRFNFPPESYSAVYTSDVTSANAVNCKLTRGEAENIVSPASSVNTSPVSIFGCFQCAFSNNIKAIRKQKHSRKTEVSF</sequence>
<dbReference type="Proteomes" id="UP000838878">
    <property type="component" value="Chromosome 2"/>
</dbReference>
<protein>
    <submittedName>
        <fullName evidence="1">Uncharacterized protein</fullName>
    </submittedName>
</protein>
<gene>
    <name evidence="1" type="ORF">BINO364_LOCUS7087</name>
</gene>
<evidence type="ECO:0000313" key="2">
    <source>
        <dbReference type="Proteomes" id="UP000838878"/>
    </source>
</evidence>
<organism evidence="1 2">
    <name type="scientific">Brenthis ino</name>
    <name type="common">lesser marbled fritillary</name>
    <dbReference type="NCBI Taxonomy" id="405034"/>
    <lineage>
        <taxon>Eukaryota</taxon>
        <taxon>Metazoa</taxon>
        <taxon>Ecdysozoa</taxon>
        <taxon>Arthropoda</taxon>
        <taxon>Hexapoda</taxon>
        <taxon>Insecta</taxon>
        <taxon>Pterygota</taxon>
        <taxon>Neoptera</taxon>
        <taxon>Endopterygota</taxon>
        <taxon>Lepidoptera</taxon>
        <taxon>Glossata</taxon>
        <taxon>Ditrysia</taxon>
        <taxon>Papilionoidea</taxon>
        <taxon>Nymphalidae</taxon>
        <taxon>Heliconiinae</taxon>
        <taxon>Argynnini</taxon>
        <taxon>Brenthis</taxon>
    </lineage>
</organism>